<protein>
    <recommendedName>
        <fullName evidence="4">TetR family transcriptional regulator</fullName>
    </recommendedName>
</protein>
<dbReference type="RefSeq" id="WP_086728664.1">
    <property type="nucleotide sequence ID" value="NZ_MUBM01000253.1"/>
</dbReference>
<keyword evidence="3" id="KW-1185">Reference proteome</keyword>
<comment type="caution">
    <text evidence="2">The sequence shown here is derived from an EMBL/GenBank/DDBJ whole genome shotgun (WGS) entry which is preliminary data.</text>
</comment>
<accession>A0ABV1VZA3</accession>
<gene>
    <name evidence="2" type="ORF">ABT317_09605</name>
</gene>
<evidence type="ECO:0000313" key="3">
    <source>
        <dbReference type="Proteomes" id="UP001458415"/>
    </source>
</evidence>
<dbReference type="Proteomes" id="UP001458415">
    <property type="component" value="Unassembled WGS sequence"/>
</dbReference>
<evidence type="ECO:0000313" key="2">
    <source>
        <dbReference type="EMBL" id="MER6977262.1"/>
    </source>
</evidence>
<evidence type="ECO:0008006" key="4">
    <source>
        <dbReference type="Google" id="ProtNLM"/>
    </source>
</evidence>
<feature type="coiled-coil region" evidence="1">
    <location>
        <begin position="62"/>
        <end position="93"/>
    </location>
</feature>
<sequence>MNQRHQNERTRIRGAMDRLLAGNATTSNGSLTVVSLAAEAGVHRMALIKRHTDLKNQFYEHVRNETRQIPELEKRLREANARLRETIANQKAQLEDLRRPVTELTLASAVLVDQNTPNDEHTLAADNMVSFPRAP</sequence>
<proteinExistence type="predicted"/>
<reference evidence="2 3" key="1">
    <citation type="submission" date="2024-06" db="EMBL/GenBank/DDBJ databases">
        <title>The Natural Products Discovery Center: Release of the First 8490 Sequenced Strains for Exploring Actinobacteria Biosynthetic Diversity.</title>
        <authorList>
            <person name="Kalkreuter E."/>
            <person name="Kautsar S.A."/>
            <person name="Yang D."/>
            <person name="Bader C.D."/>
            <person name="Teijaro C.N."/>
            <person name="Fluegel L."/>
            <person name="Davis C.M."/>
            <person name="Simpson J.R."/>
            <person name="Lauterbach L."/>
            <person name="Steele A.D."/>
            <person name="Gui C."/>
            <person name="Meng S."/>
            <person name="Li G."/>
            <person name="Viehrig K."/>
            <person name="Ye F."/>
            <person name="Su P."/>
            <person name="Kiefer A.F."/>
            <person name="Nichols A."/>
            <person name="Cepeda A.J."/>
            <person name="Yan W."/>
            <person name="Fan B."/>
            <person name="Jiang Y."/>
            <person name="Adhikari A."/>
            <person name="Zheng C.-J."/>
            <person name="Schuster L."/>
            <person name="Cowan T.M."/>
            <person name="Smanski M.J."/>
            <person name="Chevrette M.G."/>
            <person name="De Carvalho L.P.S."/>
            <person name="Shen B."/>
        </authorList>
    </citation>
    <scope>NUCLEOTIDE SEQUENCE [LARGE SCALE GENOMIC DNA]</scope>
    <source>
        <strain evidence="2 3">NPDC000634</strain>
    </source>
</reference>
<evidence type="ECO:0000256" key="1">
    <source>
        <dbReference type="SAM" id="Coils"/>
    </source>
</evidence>
<dbReference type="EMBL" id="JBEPCU010000107">
    <property type="protein sequence ID" value="MER6977262.1"/>
    <property type="molecule type" value="Genomic_DNA"/>
</dbReference>
<name>A0ABV1VZA3_9ACTN</name>
<organism evidence="2 3">
    <name type="scientific">Streptomyces carpinensis</name>
    <dbReference type="NCBI Taxonomy" id="66369"/>
    <lineage>
        <taxon>Bacteria</taxon>
        <taxon>Bacillati</taxon>
        <taxon>Actinomycetota</taxon>
        <taxon>Actinomycetes</taxon>
        <taxon>Kitasatosporales</taxon>
        <taxon>Streptomycetaceae</taxon>
        <taxon>Streptomyces</taxon>
    </lineage>
</organism>
<keyword evidence="1" id="KW-0175">Coiled coil</keyword>